<evidence type="ECO:0000256" key="1">
    <source>
        <dbReference type="ARBA" id="ARBA00022536"/>
    </source>
</evidence>
<evidence type="ECO:0000256" key="6">
    <source>
        <dbReference type="PROSITE-ProRule" id="PRU00076"/>
    </source>
</evidence>
<sequence>MMKNMYYIMYMYENFWAIGTSPGATDIQNYTSTGQSIIGINKRLGGVLEHNKTYYASFICSNGAGLNTTYIDAGGVIVKLIPPDVDSVNNTIPGTSHFLEEVYPKDSLQQQDPNSVGFTFTKSEDPSVNRYGTLHYQLSAVDEEGDSVIFSLLNKTQRGEVSVSSDGFLVYTPCLDCYGDEEINILLKENQSNTDIPPASSQVTINVHIQPINDPPVVFLTRNGLFLGNEDITEDTVILLEAINDFNFNANGLWKARIGAYDVEKSDILNIVMSNPSNINFTLIEESRQVPQLLKDCNSYDRILPTMMPCSDNFTQNLPHPAPELSWLTYIIEFTQPKNVFGNFTVSLYFEDSSNQTSLPINIKFGIMEMPCHNNGKCKATGIYPCEDTHRTHSFNAYYRCVCRGGYQGKYCTEDVNECLSDPCVPPFVCYNDLDSYRCVCPSDNPNYKNSTSNTDNFETDDGIQNFFTYAERDDVSHEKNDIDKYSTSDEDEFFVHPPPNTNWDENWENENNCAQEEDENVSSVPPLEVDTQDFYEKIAKALATHKKDESFIHPPPAATRFPQCIEMQSKPIYGQTSKTLAANVHNQEKFFLADRKENTRPNREEKLEPTETETGPAEVSGGQTNRGYVDENFTTPFNSSIDTPTKTTTMSDENECCLSTVASNTSLGSPSPTDDLGKCDDDPPIDSPRFTTRLAWSLSEEEETCEEQSTF</sequence>
<dbReference type="GO" id="GO:0007156">
    <property type="term" value="P:homophilic cell adhesion via plasma membrane adhesion molecules"/>
    <property type="evidence" value="ECO:0007669"/>
    <property type="project" value="InterPro"/>
</dbReference>
<reference evidence="8" key="1">
    <citation type="journal article" date="2012" name="Nature">
        <title>The oyster genome reveals stress adaptation and complexity of shell formation.</title>
        <authorList>
            <person name="Zhang G."/>
            <person name="Fang X."/>
            <person name="Guo X."/>
            <person name="Li L."/>
            <person name="Luo R."/>
            <person name="Xu F."/>
            <person name="Yang P."/>
            <person name="Zhang L."/>
            <person name="Wang X."/>
            <person name="Qi H."/>
            <person name="Xiong Z."/>
            <person name="Que H."/>
            <person name="Xie Y."/>
            <person name="Holland P.W."/>
            <person name="Paps J."/>
            <person name="Zhu Y."/>
            <person name="Wu F."/>
            <person name="Chen Y."/>
            <person name="Wang J."/>
            <person name="Peng C."/>
            <person name="Meng J."/>
            <person name="Yang L."/>
            <person name="Liu J."/>
            <person name="Wen B."/>
            <person name="Zhang N."/>
            <person name="Huang Z."/>
            <person name="Zhu Q."/>
            <person name="Feng Y."/>
            <person name="Mount A."/>
            <person name="Hedgecock D."/>
            <person name="Xu Z."/>
            <person name="Liu Y."/>
            <person name="Domazet-Loso T."/>
            <person name="Du Y."/>
            <person name="Sun X."/>
            <person name="Zhang S."/>
            <person name="Liu B."/>
            <person name="Cheng P."/>
            <person name="Jiang X."/>
            <person name="Li J."/>
            <person name="Fan D."/>
            <person name="Wang W."/>
            <person name="Fu W."/>
            <person name="Wang T."/>
            <person name="Wang B."/>
            <person name="Zhang J."/>
            <person name="Peng Z."/>
            <person name="Li Y."/>
            <person name="Li N."/>
            <person name="Wang J."/>
            <person name="Chen M."/>
            <person name="He Y."/>
            <person name="Tan F."/>
            <person name="Song X."/>
            <person name="Zheng Q."/>
            <person name="Huang R."/>
            <person name="Yang H."/>
            <person name="Du X."/>
            <person name="Chen L."/>
            <person name="Yang M."/>
            <person name="Gaffney P.M."/>
            <person name="Wang S."/>
            <person name="Luo L."/>
            <person name="She Z."/>
            <person name="Ming Y."/>
            <person name="Huang W."/>
            <person name="Zhang S."/>
            <person name="Huang B."/>
            <person name="Zhang Y."/>
            <person name="Qu T."/>
            <person name="Ni P."/>
            <person name="Miao G."/>
            <person name="Wang J."/>
            <person name="Wang Q."/>
            <person name="Steinberg C.E."/>
            <person name="Wang H."/>
            <person name="Li N."/>
            <person name="Qian L."/>
            <person name="Zhang G."/>
            <person name="Li Y."/>
            <person name="Yang H."/>
            <person name="Liu X."/>
            <person name="Wang J."/>
            <person name="Yin Y."/>
            <person name="Wang J."/>
        </authorList>
    </citation>
    <scope>NUCLEOTIDE SEQUENCE [LARGE SCALE GENOMIC DNA]</scope>
    <source>
        <strain evidence="8">05x7-T-G4-1.051#20</strain>
    </source>
</reference>
<dbReference type="CDD" id="cd00054">
    <property type="entry name" value="EGF_CA"/>
    <property type="match status" value="2"/>
</dbReference>
<dbReference type="PROSITE" id="PS50268">
    <property type="entry name" value="CADHERIN_2"/>
    <property type="match status" value="1"/>
</dbReference>
<keyword evidence="1 6" id="KW-0245">EGF-like domain</keyword>
<dbReference type="GO" id="GO:0005509">
    <property type="term" value="F:calcium ion binding"/>
    <property type="evidence" value="ECO:0007669"/>
    <property type="project" value="UniProtKB-UniRule"/>
</dbReference>
<dbReference type="PROSITE" id="PS00010">
    <property type="entry name" value="ASX_HYDROXYL"/>
    <property type="match status" value="1"/>
</dbReference>
<dbReference type="HOGENOM" id="CLU_387931_0_0_1"/>
<feature type="region of interest" description="Disordered" evidence="7">
    <location>
        <begin position="597"/>
        <end position="689"/>
    </location>
</feature>
<keyword evidence="4" id="KW-1015">Disulfide bond</keyword>
<name>K1Q5K1_MAGGI</name>
<dbReference type="PROSITE" id="PS01187">
    <property type="entry name" value="EGF_CA"/>
    <property type="match status" value="1"/>
</dbReference>
<dbReference type="InterPro" id="IPR000152">
    <property type="entry name" value="EGF-type_Asp/Asn_hydroxyl_site"/>
</dbReference>
<evidence type="ECO:0000313" key="8">
    <source>
        <dbReference type="EMBL" id="EKC24195.1"/>
    </source>
</evidence>
<keyword evidence="2" id="KW-0732">Signal</keyword>
<dbReference type="InterPro" id="IPR001881">
    <property type="entry name" value="EGF-like_Ca-bd_dom"/>
</dbReference>
<dbReference type="InterPro" id="IPR002126">
    <property type="entry name" value="Cadherin-like_dom"/>
</dbReference>
<evidence type="ECO:0000256" key="4">
    <source>
        <dbReference type="ARBA" id="ARBA00023157"/>
    </source>
</evidence>
<dbReference type="EMBL" id="JH817842">
    <property type="protein sequence ID" value="EKC24195.1"/>
    <property type="molecule type" value="Genomic_DNA"/>
</dbReference>
<protein>
    <submittedName>
        <fullName evidence="8">HEG-like protein 1</fullName>
    </submittedName>
</protein>
<accession>K1Q5K1</accession>
<evidence type="ECO:0000256" key="7">
    <source>
        <dbReference type="SAM" id="MobiDB-lite"/>
    </source>
</evidence>
<dbReference type="PANTHER" id="PTHR24039:SF58">
    <property type="entry name" value="EGF-LIKE DOMAIN-CONTAINING PROTEIN"/>
    <property type="match status" value="1"/>
</dbReference>
<dbReference type="PROSITE" id="PS50026">
    <property type="entry name" value="EGF_3"/>
    <property type="match status" value="1"/>
</dbReference>
<keyword evidence="3" id="KW-0677">Repeat</keyword>
<feature type="compositionally biased region" description="Polar residues" evidence="7">
    <location>
        <begin position="622"/>
        <end position="652"/>
    </location>
</feature>
<comment type="caution">
    <text evidence="6">Lacks conserved residue(s) required for the propagation of feature annotation.</text>
</comment>
<evidence type="ECO:0000256" key="5">
    <source>
        <dbReference type="PROSITE-ProRule" id="PRU00043"/>
    </source>
</evidence>
<dbReference type="Gene3D" id="2.10.25.10">
    <property type="entry name" value="Laminin"/>
    <property type="match status" value="1"/>
</dbReference>
<evidence type="ECO:0000256" key="3">
    <source>
        <dbReference type="ARBA" id="ARBA00022737"/>
    </source>
</evidence>
<dbReference type="InterPro" id="IPR000742">
    <property type="entry name" value="EGF"/>
</dbReference>
<organism evidence="8">
    <name type="scientific">Magallana gigas</name>
    <name type="common">Pacific oyster</name>
    <name type="synonym">Crassostrea gigas</name>
    <dbReference type="NCBI Taxonomy" id="29159"/>
    <lineage>
        <taxon>Eukaryota</taxon>
        <taxon>Metazoa</taxon>
        <taxon>Spiralia</taxon>
        <taxon>Lophotrochozoa</taxon>
        <taxon>Mollusca</taxon>
        <taxon>Bivalvia</taxon>
        <taxon>Autobranchia</taxon>
        <taxon>Pteriomorphia</taxon>
        <taxon>Ostreida</taxon>
        <taxon>Ostreoidea</taxon>
        <taxon>Ostreidae</taxon>
        <taxon>Magallana</taxon>
    </lineage>
</organism>
<dbReference type="SMART" id="SM00179">
    <property type="entry name" value="EGF_CA"/>
    <property type="match status" value="1"/>
</dbReference>
<evidence type="ECO:0000256" key="2">
    <source>
        <dbReference type="ARBA" id="ARBA00022729"/>
    </source>
</evidence>
<gene>
    <name evidence="8" type="ORF">CGI_10006243</name>
</gene>
<dbReference type="PROSITE" id="PS01186">
    <property type="entry name" value="EGF_2"/>
    <property type="match status" value="1"/>
</dbReference>
<dbReference type="InterPro" id="IPR018097">
    <property type="entry name" value="EGF_Ca-bd_CS"/>
</dbReference>
<feature type="compositionally biased region" description="Polar residues" evidence="7">
    <location>
        <begin position="661"/>
        <end position="673"/>
    </location>
</feature>
<dbReference type="PANTHER" id="PTHR24039">
    <property type="entry name" value="FIBRILLIN-RELATED"/>
    <property type="match status" value="1"/>
</dbReference>
<keyword evidence="5" id="KW-0106">Calcium</keyword>
<dbReference type="PROSITE" id="PS00022">
    <property type="entry name" value="EGF_1"/>
    <property type="match status" value="1"/>
</dbReference>
<feature type="compositionally biased region" description="Basic and acidic residues" evidence="7">
    <location>
        <begin position="597"/>
        <end position="610"/>
    </location>
</feature>
<dbReference type="GO" id="GO:0016020">
    <property type="term" value="C:membrane"/>
    <property type="evidence" value="ECO:0007669"/>
    <property type="project" value="InterPro"/>
</dbReference>
<dbReference type="AlphaFoldDB" id="K1Q5K1"/>
<dbReference type="InParanoid" id="K1Q5K1"/>
<proteinExistence type="predicted"/>